<dbReference type="InterPro" id="IPR009100">
    <property type="entry name" value="AcylCoA_DH/oxidase_NM_dom_sf"/>
</dbReference>
<keyword evidence="6" id="KW-1185">Reference proteome</keyword>
<evidence type="ECO:0000259" key="4">
    <source>
        <dbReference type="Pfam" id="PF08028"/>
    </source>
</evidence>
<dbReference type="Gene3D" id="1.20.140.10">
    <property type="entry name" value="Butyryl-CoA Dehydrogenase, subunit A, domain 3"/>
    <property type="match status" value="1"/>
</dbReference>
<dbReference type="SUPFAM" id="SSF47203">
    <property type="entry name" value="Acyl-CoA dehydrogenase C-terminal domain-like"/>
    <property type="match status" value="1"/>
</dbReference>
<keyword evidence="1" id="KW-0560">Oxidoreductase</keyword>
<evidence type="ECO:0000313" key="6">
    <source>
        <dbReference type="Proteomes" id="UP000229263"/>
    </source>
</evidence>
<dbReference type="InterPro" id="IPR050741">
    <property type="entry name" value="Acyl-CoA_dehydrogenase"/>
</dbReference>
<dbReference type="InterPro" id="IPR013786">
    <property type="entry name" value="AcylCoA_DH/ox_N"/>
</dbReference>
<dbReference type="EMBL" id="PGEY01000001">
    <property type="protein sequence ID" value="PJJ45181.1"/>
    <property type="molecule type" value="Genomic_DNA"/>
</dbReference>
<dbReference type="InterPro" id="IPR046373">
    <property type="entry name" value="Acyl-CoA_Oxase/DH_mid-dom_sf"/>
</dbReference>
<dbReference type="SUPFAM" id="SSF56645">
    <property type="entry name" value="Acyl-CoA dehydrogenase NM domain-like"/>
    <property type="match status" value="1"/>
</dbReference>
<reference evidence="5 6" key="1">
    <citation type="submission" date="2017-11" db="EMBL/GenBank/DDBJ databases">
        <title>Sequencing the genomes of 1000 actinobacteria strains.</title>
        <authorList>
            <person name="Klenk H.-P."/>
        </authorList>
    </citation>
    <scope>NUCLEOTIDE SEQUENCE [LARGE SCALE GENOMIC DNA]</scope>
    <source>
        <strain evidence="5 6">DSM 12798</strain>
    </source>
</reference>
<dbReference type="PANTHER" id="PTHR48083:SF5">
    <property type="entry name" value="NRGC PROTEIN"/>
    <property type="match status" value="1"/>
</dbReference>
<dbReference type="Gene3D" id="1.10.540.10">
    <property type="entry name" value="Acyl-CoA dehydrogenase/oxidase, N-terminal domain"/>
    <property type="match status" value="1"/>
</dbReference>
<evidence type="ECO:0000313" key="5">
    <source>
        <dbReference type="EMBL" id="PJJ45181.1"/>
    </source>
</evidence>
<dbReference type="InterPro" id="IPR037069">
    <property type="entry name" value="AcylCoA_DH/ox_N_sf"/>
</dbReference>
<proteinExistence type="inferred from homology"/>
<feature type="domain" description="Acyl-CoA dehydrogenase C-terminal" evidence="4">
    <location>
        <begin position="227"/>
        <end position="356"/>
    </location>
</feature>
<evidence type="ECO:0000259" key="3">
    <source>
        <dbReference type="Pfam" id="PF02771"/>
    </source>
</evidence>
<dbReference type="RefSeq" id="WP_174520614.1">
    <property type="nucleotide sequence ID" value="NZ_PGEY01000001.1"/>
</dbReference>
<dbReference type="PANTHER" id="PTHR48083">
    <property type="entry name" value="MEDIUM-CHAIN SPECIFIC ACYL-COA DEHYDROGENASE, MITOCHONDRIAL-RELATED"/>
    <property type="match status" value="1"/>
</dbReference>
<dbReference type="PIRSF" id="PIRSF016578">
    <property type="entry name" value="HsaA"/>
    <property type="match status" value="1"/>
</dbReference>
<dbReference type="Pfam" id="PF08028">
    <property type="entry name" value="Acyl-CoA_dh_2"/>
    <property type="match status" value="1"/>
</dbReference>
<sequence length="378" mass="41278">MVKTLEKVPEKTWDSVLAELAERREEFHELGYIPRDYIDSLKEIGIYRASAPQQFGGEPMPPAEFLKIIEKVARVDGSAGWVVAFGTALTYLGSLPLSTQAEIYKDGPDVVYAGGLYPMQPATRTATGFKVSGHWKFASGCMGADWIGVGLVDSNGENKPRAALVPFDQVEIVKDWDVNGMHATGSFDTVLKDVDIPYEWTFVRGGASNIDEPLYRYPLLGYQAQAHSAVALGVARAALDFVHESGAYTGITGAPPLADRPYFRLQYSKAYAALHSARSFYYDVAEQVWETVTRGDTVTDEQKALVRLSATNMADVASQVVHDLVMISGSKIINKSHPMNLLRLDAPVPQLHALLSQSTYDAAGAVLMNQPSTLPGFL</sequence>
<evidence type="ECO:0000256" key="1">
    <source>
        <dbReference type="ARBA" id="ARBA00023002"/>
    </source>
</evidence>
<accession>A0ABX4N0K5</accession>
<comment type="similarity">
    <text evidence="2">Belongs to the HpaH/HsaA monooxygenase family.</text>
</comment>
<dbReference type="InterPro" id="IPR013107">
    <property type="entry name" value="Acyl-CoA_DH_C"/>
</dbReference>
<dbReference type="Gene3D" id="2.40.110.10">
    <property type="entry name" value="Butyryl-CoA Dehydrogenase, subunit A, domain 2"/>
    <property type="match status" value="1"/>
</dbReference>
<gene>
    <name evidence="5" type="ORF">ATK23_2437</name>
</gene>
<organism evidence="5 6">
    <name type="scientific">Glutamicibacter mysorens</name>
    <dbReference type="NCBI Taxonomy" id="257984"/>
    <lineage>
        <taxon>Bacteria</taxon>
        <taxon>Bacillati</taxon>
        <taxon>Actinomycetota</taxon>
        <taxon>Actinomycetes</taxon>
        <taxon>Micrococcales</taxon>
        <taxon>Micrococcaceae</taxon>
        <taxon>Glutamicibacter</taxon>
    </lineage>
</organism>
<protein>
    <submittedName>
        <fullName evidence="5">Alkylation response protein AidB-like acyl-CoA dehydrogenase</fullName>
    </submittedName>
</protein>
<name>A0ABX4N0K5_9MICC</name>
<dbReference type="Proteomes" id="UP000229263">
    <property type="component" value="Unassembled WGS sequence"/>
</dbReference>
<comment type="caution">
    <text evidence="5">The sequence shown here is derived from an EMBL/GenBank/DDBJ whole genome shotgun (WGS) entry which is preliminary data.</text>
</comment>
<feature type="domain" description="Acyl-CoA dehydrogenase/oxidase N-terminal" evidence="3">
    <location>
        <begin position="17"/>
        <end position="89"/>
    </location>
</feature>
<dbReference type="InterPro" id="IPR036250">
    <property type="entry name" value="AcylCo_DH-like_C"/>
</dbReference>
<evidence type="ECO:0000256" key="2">
    <source>
        <dbReference type="ARBA" id="ARBA00049661"/>
    </source>
</evidence>
<dbReference type="Pfam" id="PF02771">
    <property type="entry name" value="Acyl-CoA_dh_N"/>
    <property type="match status" value="1"/>
</dbReference>